<feature type="transmembrane region" description="Helical" evidence="7">
    <location>
        <begin position="370"/>
        <end position="387"/>
    </location>
</feature>
<protein>
    <submittedName>
        <fullName evidence="9">Cellulose synthase/poly-beta-1,6-N-acetylglucosamine synthase-like glycosyltransferase</fullName>
    </submittedName>
</protein>
<feature type="transmembrane region" description="Helical" evidence="7">
    <location>
        <begin position="399"/>
        <end position="421"/>
    </location>
</feature>
<keyword evidence="2" id="KW-0328">Glycosyltransferase</keyword>
<keyword evidence="5 7" id="KW-1133">Transmembrane helix</keyword>
<feature type="transmembrane region" description="Helical" evidence="7">
    <location>
        <begin position="465"/>
        <end position="494"/>
    </location>
</feature>
<dbReference type="RefSeq" id="WP_100364778.1">
    <property type="nucleotide sequence ID" value="NZ_PGFF01000001.1"/>
</dbReference>
<feature type="transmembrane region" description="Helical" evidence="7">
    <location>
        <begin position="46"/>
        <end position="65"/>
    </location>
</feature>
<evidence type="ECO:0000313" key="9">
    <source>
        <dbReference type="EMBL" id="PJJ72607.1"/>
    </source>
</evidence>
<feature type="transmembrane region" description="Helical" evidence="7">
    <location>
        <begin position="339"/>
        <end position="364"/>
    </location>
</feature>
<dbReference type="Gene3D" id="3.90.550.10">
    <property type="entry name" value="Spore Coat Polysaccharide Biosynthesis Protein SpsA, Chain A"/>
    <property type="match status" value="1"/>
</dbReference>
<dbReference type="InterPro" id="IPR001173">
    <property type="entry name" value="Glyco_trans_2-like"/>
</dbReference>
<evidence type="ECO:0000256" key="3">
    <source>
        <dbReference type="ARBA" id="ARBA00022679"/>
    </source>
</evidence>
<evidence type="ECO:0000256" key="7">
    <source>
        <dbReference type="SAM" id="Phobius"/>
    </source>
</evidence>
<dbReference type="PANTHER" id="PTHR43867">
    <property type="entry name" value="CELLULOSE SYNTHASE CATALYTIC SUBUNIT A [UDP-FORMING]"/>
    <property type="match status" value="1"/>
</dbReference>
<keyword evidence="3 9" id="KW-0808">Transferase</keyword>
<sequence>MTLSTSARTADPVTVRIRAFWTIVITSWLLVVAGYAAAVAPSVSRGGPVGVAFVVFGVGAAVLWFSGARSLAMWATRAWWTDRAARAIADSTARVALVLCTADDFDPEPLARSARQSHPVDVVVLDDSVSGRAQRRVDAYAAATGARVLRRTGRRGYKAGNLNAGLRRIHAEYDYVVVLDSDEELPPGFVRQALELFAADPSIGVVQGRHRARGGETAFARLFAGLFETHVSVTQAARATAGFSMFMGRGAMISTACLRATGGIPEVVTEDVAFSVEARAAGYRIVYAPELVSTEDYPVDYAAFRTQHRKLVEGATELVIGRGRRMLRADMPLRERVDVFIETSLVPLSALAGVVLLVAGVVLATYSEYPPAWAATLVGVSVAAPLLPETARRVRGEGLIHGAVFLAAGLALYGSTMVLTLRATGVVLAGRPAVFQVTPKERSRTGWQGALRGARAEFGVAAGGIAVGLFLTGTIAPVMPLLVPAIAGPALAIMETRASRAARRPELARVV</sequence>
<dbReference type="OrthoDB" id="9806824at2"/>
<dbReference type="GO" id="GO:0016020">
    <property type="term" value="C:membrane"/>
    <property type="evidence" value="ECO:0007669"/>
    <property type="project" value="UniProtKB-SubCell"/>
</dbReference>
<feature type="transmembrane region" description="Helical" evidence="7">
    <location>
        <begin position="20"/>
        <end position="40"/>
    </location>
</feature>
<evidence type="ECO:0000256" key="4">
    <source>
        <dbReference type="ARBA" id="ARBA00022692"/>
    </source>
</evidence>
<comment type="subcellular location">
    <subcellularLocation>
        <location evidence="1">Membrane</location>
        <topology evidence="1">Multi-pass membrane protein</topology>
    </subcellularLocation>
</comment>
<evidence type="ECO:0000256" key="5">
    <source>
        <dbReference type="ARBA" id="ARBA00022989"/>
    </source>
</evidence>
<dbReference type="PANTHER" id="PTHR43867:SF2">
    <property type="entry name" value="CELLULOSE SYNTHASE CATALYTIC SUBUNIT A [UDP-FORMING]"/>
    <property type="match status" value="1"/>
</dbReference>
<evidence type="ECO:0000313" key="10">
    <source>
        <dbReference type="Proteomes" id="UP000228758"/>
    </source>
</evidence>
<evidence type="ECO:0000256" key="6">
    <source>
        <dbReference type="ARBA" id="ARBA00023136"/>
    </source>
</evidence>
<keyword evidence="10" id="KW-1185">Reference proteome</keyword>
<dbReference type="EMBL" id="PGFF01000001">
    <property type="protein sequence ID" value="PJJ72607.1"/>
    <property type="molecule type" value="Genomic_DNA"/>
</dbReference>
<keyword evidence="4 7" id="KW-0812">Transmembrane</keyword>
<evidence type="ECO:0000256" key="2">
    <source>
        <dbReference type="ARBA" id="ARBA00022676"/>
    </source>
</evidence>
<keyword evidence="6 7" id="KW-0472">Membrane</keyword>
<reference evidence="9 10" key="1">
    <citation type="submission" date="2017-11" db="EMBL/GenBank/DDBJ databases">
        <title>Genomic Encyclopedia of Archaeal and Bacterial Type Strains, Phase II (KMG-II): From Individual Species to Whole Genera.</title>
        <authorList>
            <person name="Goeker M."/>
        </authorList>
    </citation>
    <scope>NUCLEOTIDE SEQUENCE [LARGE SCALE GENOMIC DNA]</scope>
    <source>
        <strain evidence="9 10">DSM 27393</strain>
    </source>
</reference>
<dbReference type="SUPFAM" id="SSF53448">
    <property type="entry name" value="Nucleotide-diphospho-sugar transferases"/>
    <property type="match status" value="1"/>
</dbReference>
<comment type="caution">
    <text evidence="9">The sequence shown here is derived from an EMBL/GenBank/DDBJ whole genome shotgun (WGS) entry which is preliminary data.</text>
</comment>
<proteinExistence type="predicted"/>
<dbReference type="Pfam" id="PF13632">
    <property type="entry name" value="Glyco_trans_2_3"/>
    <property type="match status" value="1"/>
</dbReference>
<feature type="domain" description="Glycosyltransferase 2-like" evidence="8">
    <location>
        <begin position="175"/>
        <end position="378"/>
    </location>
</feature>
<dbReference type="InterPro" id="IPR029044">
    <property type="entry name" value="Nucleotide-diphossugar_trans"/>
</dbReference>
<gene>
    <name evidence="9" type="ORF">CLV46_2180</name>
</gene>
<dbReference type="InterPro" id="IPR050321">
    <property type="entry name" value="Glycosyltr_2/OpgH_subfam"/>
</dbReference>
<evidence type="ECO:0000256" key="1">
    <source>
        <dbReference type="ARBA" id="ARBA00004141"/>
    </source>
</evidence>
<evidence type="ECO:0000259" key="8">
    <source>
        <dbReference type="Pfam" id="PF13632"/>
    </source>
</evidence>
<accession>A0A2M9CL39</accession>
<name>A0A2M9CL39_9MICO</name>
<dbReference type="Proteomes" id="UP000228758">
    <property type="component" value="Unassembled WGS sequence"/>
</dbReference>
<organism evidence="9 10">
    <name type="scientific">Diaminobutyricimonas aerilata</name>
    <dbReference type="NCBI Taxonomy" id="1162967"/>
    <lineage>
        <taxon>Bacteria</taxon>
        <taxon>Bacillati</taxon>
        <taxon>Actinomycetota</taxon>
        <taxon>Actinomycetes</taxon>
        <taxon>Micrococcales</taxon>
        <taxon>Microbacteriaceae</taxon>
        <taxon>Diaminobutyricimonas</taxon>
    </lineage>
</organism>
<dbReference type="GO" id="GO:0016757">
    <property type="term" value="F:glycosyltransferase activity"/>
    <property type="evidence" value="ECO:0007669"/>
    <property type="project" value="UniProtKB-KW"/>
</dbReference>
<dbReference type="AlphaFoldDB" id="A0A2M9CL39"/>